<dbReference type="AlphaFoldDB" id="A0A4Q9MG19"/>
<evidence type="ECO:0000313" key="1">
    <source>
        <dbReference type="EMBL" id="TBU25042.1"/>
    </source>
</evidence>
<name>A0A4Q9MG19_9APHY</name>
<protein>
    <submittedName>
        <fullName evidence="1">Uncharacterized protein</fullName>
    </submittedName>
</protein>
<sequence length="82" mass="9569">MLTWFPVRRCTTCRPWANGIVLVAAFYRYQSCLGLSSSERHRFMVNCPSHRRTGSSSMPFKSQLKSRHALAPSYMMHRFGRQ</sequence>
<reference evidence="1" key="1">
    <citation type="submission" date="2019-01" db="EMBL/GenBank/DDBJ databases">
        <title>Draft genome sequences of three monokaryotic isolates of the white-rot basidiomycete fungus Dichomitus squalens.</title>
        <authorList>
            <consortium name="DOE Joint Genome Institute"/>
            <person name="Lopez S.C."/>
            <person name="Andreopoulos B."/>
            <person name="Pangilinan J."/>
            <person name="Lipzen A."/>
            <person name="Riley R."/>
            <person name="Ahrendt S."/>
            <person name="Ng V."/>
            <person name="Barry K."/>
            <person name="Daum C."/>
            <person name="Grigoriev I.V."/>
            <person name="Hilden K.S."/>
            <person name="Makela M.R."/>
            <person name="de Vries R.P."/>
        </authorList>
    </citation>
    <scope>NUCLEOTIDE SEQUENCE [LARGE SCALE GENOMIC DNA]</scope>
    <source>
        <strain evidence="1">OM18370.1</strain>
    </source>
</reference>
<dbReference type="Proteomes" id="UP000292957">
    <property type="component" value="Unassembled WGS sequence"/>
</dbReference>
<accession>A0A4Q9MG19</accession>
<proteinExistence type="predicted"/>
<gene>
    <name evidence="1" type="ORF">BD311DRAFT_765407</name>
</gene>
<dbReference type="EMBL" id="ML143468">
    <property type="protein sequence ID" value="TBU25042.1"/>
    <property type="molecule type" value="Genomic_DNA"/>
</dbReference>
<organism evidence="1">
    <name type="scientific">Dichomitus squalens</name>
    <dbReference type="NCBI Taxonomy" id="114155"/>
    <lineage>
        <taxon>Eukaryota</taxon>
        <taxon>Fungi</taxon>
        <taxon>Dikarya</taxon>
        <taxon>Basidiomycota</taxon>
        <taxon>Agaricomycotina</taxon>
        <taxon>Agaricomycetes</taxon>
        <taxon>Polyporales</taxon>
        <taxon>Polyporaceae</taxon>
        <taxon>Dichomitus</taxon>
    </lineage>
</organism>